<evidence type="ECO:0000313" key="2">
    <source>
        <dbReference type="EMBL" id="PWN17664.1"/>
    </source>
</evidence>
<dbReference type="AlphaFoldDB" id="A0A316TY42"/>
<reference evidence="2 3" key="1">
    <citation type="journal article" date="2018" name="Mol. Biol. Evol.">
        <title>Broad Genomic Sampling Reveals a Smut Pathogenic Ancestry of the Fungal Clade Ustilaginomycotina.</title>
        <authorList>
            <person name="Kijpornyongpan T."/>
            <person name="Mondo S.J."/>
            <person name="Barry K."/>
            <person name="Sandor L."/>
            <person name="Lee J."/>
            <person name="Lipzen A."/>
            <person name="Pangilinan J."/>
            <person name="LaButti K."/>
            <person name="Hainaut M."/>
            <person name="Henrissat B."/>
            <person name="Grigoriev I.V."/>
            <person name="Spatafora J.W."/>
            <person name="Aime M.C."/>
        </authorList>
    </citation>
    <scope>NUCLEOTIDE SEQUENCE [LARGE SCALE GENOMIC DNA]</scope>
    <source>
        <strain evidence="2 3">MCA 4718</strain>
    </source>
</reference>
<evidence type="ECO:0000313" key="3">
    <source>
        <dbReference type="Proteomes" id="UP000245942"/>
    </source>
</evidence>
<dbReference type="RefSeq" id="XP_025344824.1">
    <property type="nucleotide sequence ID" value="XM_025491239.1"/>
</dbReference>
<proteinExistence type="predicted"/>
<sequence length="246" mass="26545">MSFHVNETASRISTSSDEVPLPQQRRQRTCYEHLAGILRNIKDWIPGHTPPGTEDLPTLSILVVNQPREAATSVPVPQPSFTAPPAMRAADDFRPDFGTHASPSRMLGTLAPAPPPVESEEEGIEEDLRKQKATGEKINIGNTKPKDKDVEATATTARIRYAPTLGYPTVADVPTAKRRRPAARPPTRRGIAAAGIPTIVVHAPPNELDPLGAASEQDGEMEMPSTPSLKPVTDSLSSISEEDIEM</sequence>
<gene>
    <name evidence="2" type="ORF">BCV69DRAFT_279387</name>
</gene>
<feature type="region of interest" description="Disordered" evidence="1">
    <location>
        <begin position="101"/>
        <end position="120"/>
    </location>
</feature>
<keyword evidence="3" id="KW-1185">Reference proteome</keyword>
<feature type="region of interest" description="Disordered" evidence="1">
    <location>
        <begin position="129"/>
        <end position="151"/>
    </location>
</feature>
<feature type="region of interest" description="Disordered" evidence="1">
    <location>
        <begin position="170"/>
        <end position="246"/>
    </location>
</feature>
<protein>
    <submittedName>
        <fullName evidence="2">Uncharacterized protein</fullName>
    </submittedName>
</protein>
<dbReference type="Proteomes" id="UP000245942">
    <property type="component" value="Unassembled WGS sequence"/>
</dbReference>
<feature type="compositionally biased region" description="Polar residues" evidence="1">
    <location>
        <begin position="1"/>
        <end position="17"/>
    </location>
</feature>
<dbReference type="GeneID" id="37012973"/>
<accession>A0A316TY42</accession>
<evidence type="ECO:0000256" key="1">
    <source>
        <dbReference type="SAM" id="MobiDB-lite"/>
    </source>
</evidence>
<organism evidence="2 3">
    <name type="scientific">Pseudomicrostroma glucosiphilum</name>
    <dbReference type="NCBI Taxonomy" id="1684307"/>
    <lineage>
        <taxon>Eukaryota</taxon>
        <taxon>Fungi</taxon>
        <taxon>Dikarya</taxon>
        <taxon>Basidiomycota</taxon>
        <taxon>Ustilaginomycotina</taxon>
        <taxon>Exobasidiomycetes</taxon>
        <taxon>Microstromatales</taxon>
        <taxon>Microstromatales incertae sedis</taxon>
        <taxon>Pseudomicrostroma</taxon>
    </lineage>
</organism>
<feature type="region of interest" description="Disordered" evidence="1">
    <location>
        <begin position="1"/>
        <end position="25"/>
    </location>
</feature>
<name>A0A316TY42_9BASI</name>
<dbReference type="EMBL" id="KZ819343">
    <property type="protein sequence ID" value="PWN17664.1"/>
    <property type="molecule type" value="Genomic_DNA"/>
</dbReference>